<evidence type="ECO:0000313" key="1">
    <source>
        <dbReference type="EMBL" id="KAK0494299.1"/>
    </source>
</evidence>
<organism evidence="1 2">
    <name type="scientific">Armillaria luteobubalina</name>
    <dbReference type="NCBI Taxonomy" id="153913"/>
    <lineage>
        <taxon>Eukaryota</taxon>
        <taxon>Fungi</taxon>
        <taxon>Dikarya</taxon>
        <taxon>Basidiomycota</taxon>
        <taxon>Agaricomycotina</taxon>
        <taxon>Agaricomycetes</taxon>
        <taxon>Agaricomycetidae</taxon>
        <taxon>Agaricales</taxon>
        <taxon>Marasmiineae</taxon>
        <taxon>Physalacriaceae</taxon>
        <taxon>Armillaria</taxon>
    </lineage>
</organism>
<proteinExistence type="predicted"/>
<dbReference type="EMBL" id="JAUEPU010000021">
    <property type="protein sequence ID" value="KAK0494299.1"/>
    <property type="molecule type" value="Genomic_DNA"/>
</dbReference>
<sequence>MASLVEGTGLPPGHYFDFESSLLHDTGKYWIYDTEINEDCKVFVDNLYTLCRFQSQIKCRYRLYLMHNFFEYFRPWGVSPVLSLFNTAIKSLKRAIEQEALIDTANHFFADIHVAFGKLAAGAPPVIELFANCSSYGHLVSEGLDVKIPHVAGAYRNLPWWDSVPILDFITENFLSKDEASIQTLSKHASILYNHFVALACYFVWYANHPVTYHYNSTNLQPLTVDELALSVEDVKAQLDQDYYGADLPPCRMISSHLSLPFNEHSLVDESMGG</sequence>
<comment type="caution">
    <text evidence="1">The sequence shown here is derived from an EMBL/GenBank/DDBJ whole genome shotgun (WGS) entry which is preliminary data.</text>
</comment>
<dbReference type="AlphaFoldDB" id="A0AA39Q2Z3"/>
<gene>
    <name evidence="1" type="ORF">EDD18DRAFT_1107330</name>
</gene>
<keyword evidence="2" id="KW-1185">Reference proteome</keyword>
<accession>A0AA39Q2Z3</accession>
<protein>
    <submittedName>
        <fullName evidence="1">Uncharacterized protein</fullName>
    </submittedName>
</protein>
<name>A0AA39Q2Z3_9AGAR</name>
<evidence type="ECO:0000313" key="2">
    <source>
        <dbReference type="Proteomes" id="UP001175228"/>
    </source>
</evidence>
<reference evidence="1" key="1">
    <citation type="submission" date="2023-06" db="EMBL/GenBank/DDBJ databases">
        <authorList>
            <consortium name="Lawrence Berkeley National Laboratory"/>
            <person name="Ahrendt S."/>
            <person name="Sahu N."/>
            <person name="Indic B."/>
            <person name="Wong-Bajracharya J."/>
            <person name="Merenyi Z."/>
            <person name="Ke H.-M."/>
            <person name="Monk M."/>
            <person name="Kocsube S."/>
            <person name="Drula E."/>
            <person name="Lipzen A."/>
            <person name="Balint B."/>
            <person name="Henrissat B."/>
            <person name="Andreopoulos B."/>
            <person name="Martin F.M."/>
            <person name="Harder C.B."/>
            <person name="Rigling D."/>
            <person name="Ford K.L."/>
            <person name="Foster G.D."/>
            <person name="Pangilinan J."/>
            <person name="Papanicolaou A."/>
            <person name="Barry K."/>
            <person name="LaButti K."/>
            <person name="Viragh M."/>
            <person name="Koriabine M."/>
            <person name="Yan M."/>
            <person name="Riley R."/>
            <person name="Champramary S."/>
            <person name="Plett K.L."/>
            <person name="Tsai I.J."/>
            <person name="Slot J."/>
            <person name="Sipos G."/>
            <person name="Plett J."/>
            <person name="Nagy L.G."/>
            <person name="Grigoriev I.V."/>
        </authorList>
    </citation>
    <scope>NUCLEOTIDE SEQUENCE</scope>
    <source>
        <strain evidence="1">HWK02</strain>
    </source>
</reference>
<dbReference type="Proteomes" id="UP001175228">
    <property type="component" value="Unassembled WGS sequence"/>
</dbReference>